<keyword evidence="6 11" id="KW-0521">NADP</keyword>
<dbReference type="GO" id="GO:0009086">
    <property type="term" value="P:methionine biosynthetic process"/>
    <property type="evidence" value="ECO:0007669"/>
    <property type="project" value="UniProtKB-KW"/>
</dbReference>
<dbReference type="GO" id="GO:0004488">
    <property type="term" value="F:methylenetetrahydrofolate dehydrogenase (NADP+) activity"/>
    <property type="evidence" value="ECO:0007669"/>
    <property type="project" value="UniProtKB-UniRule"/>
</dbReference>
<name>A0A956N9K4_UNCEI</name>
<dbReference type="GO" id="GO:0035999">
    <property type="term" value="P:tetrahydrofolate interconversion"/>
    <property type="evidence" value="ECO:0007669"/>
    <property type="project" value="UniProtKB-UniRule"/>
</dbReference>
<keyword evidence="9 11" id="KW-0486">Methionine biosynthesis</keyword>
<sequence length="308" mass="32381">MMAERLDGKALAKSIRARLAERIEREGLRPGLLLIRVGEDPASVVYVGGKEKASKQVGIASRVEVMPESTSESALLARIAEANEDPSVHGILVQLPVPKQIDPDRIAEAIAPHKDVDGLHPINQGFLTLGAPRLVSCTPLGVLALLHRYEVPLSGRHVVVLGRSQIVGRPLSVLLGLKAPWADATVTVCHSRSKGWESLTREADVVIAAMGRPEAVTGQHIRPGAAVVDVGIHRIPRDHGKDALVGDVHAESVEPVAGFLSPVPGGVGPLTIALLLTNTVYSALASAGKAGTSGPVEFALEMADVTSR</sequence>
<dbReference type="AlphaFoldDB" id="A0A956N9K4"/>
<comment type="catalytic activity">
    <reaction evidence="11">
        <text>(6R)-5,10-methylene-5,6,7,8-tetrahydrofolate + NADP(+) = (6R)-5,10-methenyltetrahydrofolate + NADPH</text>
        <dbReference type="Rhea" id="RHEA:22812"/>
        <dbReference type="ChEBI" id="CHEBI:15636"/>
        <dbReference type="ChEBI" id="CHEBI:57455"/>
        <dbReference type="ChEBI" id="CHEBI:57783"/>
        <dbReference type="ChEBI" id="CHEBI:58349"/>
        <dbReference type="EC" id="1.5.1.5"/>
    </reaction>
</comment>
<dbReference type="EMBL" id="JAGQHS010000015">
    <property type="protein sequence ID" value="MCA9755087.1"/>
    <property type="molecule type" value="Genomic_DNA"/>
</dbReference>
<dbReference type="PRINTS" id="PR00085">
    <property type="entry name" value="THFDHDRGNASE"/>
</dbReference>
<dbReference type="NCBIfam" id="NF010783">
    <property type="entry name" value="PRK14186.1"/>
    <property type="match status" value="1"/>
</dbReference>
<dbReference type="GO" id="GO:0006164">
    <property type="term" value="P:purine nucleotide biosynthetic process"/>
    <property type="evidence" value="ECO:0007669"/>
    <property type="project" value="UniProtKB-KW"/>
</dbReference>
<comment type="catalytic activity">
    <reaction evidence="11">
        <text>(6R)-5,10-methenyltetrahydrofolate + H2O = (6R)-10-formyltetrahydrofolate + H(+)</text>
        <dbReference type="Rhea" id="RHEA:23700"/>
        <dbReference type="ChEBI" id="CHEBI:15377"/>
        <dbReference type="ChEBI" id="CHEBI:15378"/>
        <dbReference type="ChEBI" id="CHEBI:57455"/>
        <dbReference type="ChEBI" id="CHEBI:195366"/>
        <dbReference type="EC" id="3.5.4.9"/>
    </reaction>
</comment>
<keyword evidence="10 11" id="KW-0511">Multifunctional enzyme</keyword>
<dbReference type="HAMAP" id="MF_01576">
    <property type="entry name" value="THF_DHG_CYH"/>
    <property type="match status" value="1"/>
</dbReference>
<dbReference type="GO" id="GO:0000105">
    <property type="term" value="P:L-histidine biosynthetic process"/>
    <property type="evidence" value="ECO:0007669"/>
    <property type="project" value="UniProtKB-KW"/>
</dbReference>
<accession>A0A956N9K4</accession>
<organism evidence="14 15">
    <name type="scientific">Eiseniibacteriota bacterium</name>
    <dbReference type="NCBI Taxonomy" id="2212470"/>
    <lineage>
        <taxon>Bacteria</taxon>
        <taxon>Candidatus Eiseniibacteriota</taxon>
    </lineage>
</organism>
<evidence type="ECO:0000256" key="10">
    <source>
        <dbReference type="ARBA" id="ARBA00023268"/>
    </source>
</evidence>
<dbReference type="InterPro" id="IPR020631">
    <property type="entry name" value="THF_DH/CycHdrlase_NAD-bd_dom"/>
</dbReference>
<dbReference type="SUPFAM" id="SSF53223">
    <property type="entry name" value="Aminoacid dehydrogenase-like, N-terminal domain"/>
    <property type="match status" value="1"/>
</dbReference>
<evidence type="ECO:0000256" key="5">
    <source>
        <dbReference type="ARBA" id="ARBA00022801"/>
    </source>
</evidence>
<protein>
    <recommendedName>
        <fullName evidence="11">Bifunctional protein FolD</fullName>
    </recommendedName>
    <domain>
        <recommendedName>
            <fullName evidence="11">Methylenetetrahydrofolate dehydrogenase</fullName>
            <ecNumber evidence="11">1.5.1.5</ecNumber>
        </recommendedName>
    </domain>
    <domain>
        <recommendedName>
            <fullName evidence="11">Methenyltetrahydrofolate cyclohydrolase</fullName>
            <ecNumber evidence="11">3.5.4.9</ecNumber>
        </recommendedName>
    </domain>
</protein>
<keyword evidence="4 11" id="KW-0658">Purine biosynthesis</keyword>
<dbReference type="InterPro" id="IPR000672">
    <property type="entry name" value="THF_DH/CycHdrlase"/>
</dbReference>
<comment type="subunit">
    <text evidence="2 11">Homodimer.</text>
</comment>
<evidence type="ECO:0000256" key="7">
    <source>
        <dbReference type="ARBA" id="ARBA00023002"/>
    </source>
</evidence>
<evidence type="ECO:0000256" key="4">
    <source>
        <dbReference type="ARBA" id="ARBA00022755"/>
    </source>
</evidence>
<comment type="function">
    <text evidence="11">Catalyzes the oxidation of 5,10-methylenetetrahydrofolate to 5,10-methenyltetrahydrofolate and then the hydrolysis of 5,10-methenyltetrahydrofolate to 10-formyltetrahydrofolate.</text>
</comment>
<dbReference type="InterPro" id="IPR036291">
    <property type="entry name" value="NAD(P)-bd_dom_sf"/>
</dbReference>
<evidence type="ECO:0000259" key="12">
    <source>
        <dbReference type="Pfam" id="PF00763"/>
    </source>
</evidence>
<evidence type="ECO:0000259" key="13">
    <source>
        <dbReference type="Pfam" id="PF02882"/>
    </source>
</evidence>
<dbReference type="Pfam" id="PF00763">
    <property type="entry name" value="THF_DHG_CYH"/>
    <property type="match status" value="1"/>
</dbReference>
<comment type="caution">
    <text evidence="14">The sequence shown here is derived from an EMBL/GenBank/DDBJ whole genome shotgun (WGS) entry which is preliminary data.</text>
</comment>
<dbReference type="CDD" id="cd01080">
    <property type="entry name" value="NAD_bind_m-THF_DH_Cyclohyd"/>
    <property type="match status" value="1"/>
</dbReference>
<dbReference type="Gene3D" id="3.40.50.10860">
    <property type="entry name" value="Leucine Dehydrogenase, chain A, domain 1"/>
    <property type="match status" value="1"/>
</dbReference>
<dbReference type="GO" id="GO:0004477">
    <property type="term" value="F:methenyltetrahydrofolate cyclohydrolase activity"/>
    <property type="evidence" value="ECO:0007669"/>
    <property type="project" value="UniProtKB-UniRule"/>
</dbReference>
<keyword evidence="7 11" id="KW-0560">Oxidoreductase</keyword>
<comment type="pathway">
    <text evidence="1 11">One-carbon metabolism; tetrahydrofolate interconversion.</text>
</comment>
<dbReference type="SUPFAM" id="SSF51735">
    <property type="entry name" value="NAD(P)-binding Rossmann-fold domains"/>
    <property type="match status" value="1"/>
</dbReference>
<keyword evidence="3 11" id="KW-0554">One-carbon metabolism</keyword>
<dbReference type="PANTHER" id="PTHR48099">
    <property type="entry name" value="C-1-TETRAHYDROFOLATE SYNTHASE, CYTOPLASMIC-RELATED"/>
    <property type="match status" value="1"/>
</dbReference>
<feature type="domain" description="Tetrahydrofolate dehydrogenase/cyclohydrolase NAD(P)-binding" evidence="13">
    <location>
        <begin position="136"/>
        <end position="284"/>
    </location>
</feature>
<evidence type="ECO:0000256" key="2">
    <source>
        <dbReference type="ARBA" id="ARBA00011738"/>
    </source>
</evidence>
<proteinExistence type="inferred from homology"/>
<dbReference type="Proteomes" id="UP000739538">
    <property type="component" value="Unassembled WGS sequence"/>
</dbReference>
<evidence type="ECO:0000256" key="11">
    <source>
        <dbReference type="HAMAP-Rule" id="MF_01576"/>
    </source>
</evidence>
<dbReference type="FunFam" id="3.40.50.720:FF:000189">
    <property type="entry name" value="Bifunctional protein FolD"/>
    <property type="match status" value="1"/>
</dbReference>
<evidence type="ECO:0000313" key="14">
    <source>
        <dbReference type="EMBL" id="MCA9755087.1"/>
    </source>
</evidence>
<feature type="binding site" evidence="11">
    <location>
        <begin position="162"/>
        <end position="164"/>
    </location>
    <ligand>
        <name>NADP(+)</name>
        <dbReference type="ChEBI" id="CHEBI:58349"/>
    </ligand>
</feature>
<reference evidence="14" key="1">
    <citation type="submission" date="2020-04" db="EMBL/GenBank/DDBJ databases">
        <authorList>
            <person name="Zhang T."/>
        </authorList>
    </citation>
    <scope>NUCLEOTIDE SEQUENCE</scope>
    <source>
        <strain evidence="14">HKST-UBA02</strain>
    </source>
</reference>
<keyword evidence="8 11" id="KW-0368">Histidine biosynthesis</keyword>
<evidence type="ECO:0000256" key="8">
    <source>
        <dbReference type="ARBA" id="ARBA00023102"/>
    </source>
</evidence>
<comment type="similarity">
    <text evidence="11">Belongs to the tetrahydrofolate dehydrogenase/cyclohydrolase family.</text>
</comment>
<dbReference type="EC" id="3.5.4.9" evidence="11"/>
<keyword evidence="11" id="KW-0028">Amino-acid biosynthesis</keyword>
<evidence type="ECO:0000256" key="1">
    <source>
        <dbReference type="ARBA" id="ARBA00004777"/>
    </source>
</evidence>
<evidence type="ECO:0000256" key="9">
    <source>
        <dbReference type="ARBA" id="ARBA00023167"/>
    </source>
</evidence>
<dbReference type="InterPro" id="IPR020630">
    <property type="entry name" value="THF_DH/CycHdrlase_cat_dom"/>
</dbReference>
<evidence type="ECO:0000313" key="15">
    <source>
        <dbReference type="Proteomes" id="UP000739538"/>
    </source>
</evidence>
<feature type="binding site" evidence="11">
    <location>
        <position position="232"/>
    </location>
    <ligand>
        <name>NADP(+)</name>
        <dbReference type="ChEBI" id="CHEBI:58349"/>
    </ligand>
</feature>
<comment type="caution">
    <text evidence="11">Lacks conserved residue(s) required for the propagation of feature annotation.</text>
</comment>
<evidence type="ECO:0000256" key="6">
    <source>
        <dbReference type="ARBA" id="ARBA00022857"/>
    </source>
</evidence>
<feature type="domain" description="Tetrahydrofolate dehydrogenase/cyclohydrolase catalytic" evidence="12">
    <location>
        <begin position="6"/>
        <end position="117"/>
    </location>
</feature>
<dbReference type="PANTHER" id="PTHR48099:SF5">
    <property type="entry name" value="C-1-TETRAHYDROFOLATE SYNTHASE, CYTOPLASMIC"/>
    <property type="match status" value="1"/>
</dbReference>
<keyword evidence="5 11" id="KW-0378">Hydrolase</keyword>
<dbReference type="InterPro" id="IPR046346">
    <property type="entry name" value="Aminoacid_DH-like_N_sf"/>
</dbReference>
<evidence type="ECO:0000256" key="3">
    <source>
        <dbReference type="ARBA" id="ARBA00022563"/>
    </source>
</evidence>
<gene>
    <name evidence="11 14" type="primary">folD</name>
    <name evidence="14" type="ORF">KDA27_04740</name>
</gene>
<dbReference type="Pfam" id="PF02882">
    <property type="entry name" value="THF_DHG_CYH_C"/>
    <property type="match status" value="1"/>
</dbReference>
<dbReference type="EC" id="1.5.1.5" evidence="11"/>
<dbReference type="Gene3D" id="3.40.50.720">
    <property type="entry name" value="NAD(P)-binding Rossmann-like Domain"/>
    <property type="match status" value="1"/>
</dbReference>
<dbReference type="GO" id="GO:0005829">
    <property type="term" value="C:cytosol"/>
    <property type="evidence" value="ECO:0007669"/>
    <property type="project" value="TreeGrafter"/>
</dbReference>
<dbReference type="FunFam" id="3.40.50.10860:FF:000005">
    <property type="entry name" value="C-1-tetrahydrofolate synthase, cytoplasmic, putative"/>
    <property type="match status" value="1"/>
</dbReference>
<reference evidence="14" key="2">
    <citation type="journal article" date="2021" name="Microbiome">
        <title>Successional dynamics and alternative stable states in a saline activated sludge microbial community over 9 years.</title>
        <authorList>
            <person name="Wang Y."/>
            <person name="Ye J."/>
            <person name="Ju F."/>
            <person name="Liu L."/>
            <person name="Boyd J.A."/>
            <person name="Deng Y."/>
            <person name="Parks D.H."/>
            <person name="Jiang X."/>
            <person name="Yin X."/>
            <person name="Woodcroft B.J."/>
            <person name="Tyson G.W."/>
            <person name="Hugenholtz P."/>
            <person name="Polz M.F."/>
            <person name="Zhang T."/>
        </authorList>
    </citation>
    <scope>NUCLEOTIDE SEQUENCE</scope>
    <source>
        <strain evidence="14">HKST-UBA02</strain>
    </source>
</reference>